<accession>A0A7S4NHP1</accession>
<evidence type="ECO:0000256" key="1">
    <source>
        <dbReference type="ARBA" id="ARBA00022837"/>
    </source>
</evidence>
<dbReference type="PANTHER" id="PTHR37096:SF1">
    <property type="entry name" value="AAA+ ATPASE DOMAIN-CONTAINING PROTEIN"/>
    <property type="match status" value="1"/>
</dbReference>
<dbReference type="EMBL" id="HBKQ01061395">
    <property type="protein sequence ID" value="CAE2288691.1"/>
    <property type="molecule type" value="Transcribed_RNA"/>
</dbReference>
<dbReference type="InterPro" id="IPR051667">
    <property type="entry name" value="Archaeal_ATPase_domain"/>
</dbReference>
<feature type="domain" description="EF-hand" evidence="3">
    <location>
        <begin position="592"/>
        <end position="627"/>
    </location>
</feature>
<name>A0A7S4NHP1_9STRA</name>
<dbReference type="CDD" id="cd00051">
    <property type="entry name" value="EFh"/>
    <property type="match status" value="1"/>
</dbReference>
<dbReference type="GO" id="GO:0005509">
    <property type="term" value="F:calcium ion binding"/>
    <property type="evidence" value="ECO:0007669"/>
    <property type="project" value="InterPro"/>
</dbReference>
<evidence type="ECO:0000256" key="2">
    <source>
        <dbReference type="SAM" id="MobiDB-lite"/>
    </source>
</evidence>
<dbReference type="PANTHER" id="PTHR37096">
    <property type="entry name" value="YALI0E33429P"/>
    <property type="match status" value="1"/>
</dbReference>
<dbReference type="InterPro" id="IPR011579">
    <property type="entry name" value="ATPase_dom"/>
</dbReference>
<dbReference type="InterPro" id="IPR002048">
    <property type="entry name" value="EF_hand_dom"/>
</dbReference>
<dbReference type="InterPro" id="IPR011992">
    <property type="entry name" value="EF-hand-dom_pair"/>
</dbReference>
<feature type="domain" description="EF-hand" evidence="3">
    <location>
        <begin position="629"/>
        <end position="664"/>
    </location>
</feature>
<sequence length="683" mass="77468">MRFDEEDDEEDDDDDDEASTSHSGNIFGRGNELVEARDLLDKDPYQIIVVAGANEAGKSRFVKELLRQRRNVTSIQLAQLVDSVSSLTQVFVDKFDLRWLKMRHALIDVLPFAGSEILVMKERFSDRDLEQALRVVTEALKKVEASRCRSTDPKPVIVIDDMGEGDSEWMRSREGELCIQRMLQWCVYVTKERRLAHIILTGNEELVFSLTEHNRKIRGHVKVIGLRPLDSEEAVAFVAQEWPDASPEEVARLTGTFGGWIHDLRGTTREIQSRLARSSADGNRSAVVNDVIQAWLHKRVERITTAFARGERAETDTNLIERINSTVEDDEEQDPFLDPLKSSYSEQANQPSGTSSDDKAGWTPLQLWRTLRCIAGSSDMSVPFATLRDEVFDGNSDPILDLMKEDVLGFEVGGSTDSDASWYVTPASPVLGQAFQIILAHEDLMERFSDMEQEMETQDKIKEVETELIRLRRERLIRDRRKVSLRSTVELGQLLGRDDSACQKLMPVYDNLVAEEAIQEARSRELREKLERLREAEISIPESSCEAKKNGGANELVSSYQKESSIQEELKAAMFSHFAREDPSLSSLNGEDRLHRVEAAFRELDTSKCGELTVDDVARLITNVTGNEVDLNAVESLVKEWDIDNNGLLDYEEFLRMLGMDRKERTKRRPETALKRLPTKGAG</sequence>
<feature type="compositionally biased region" description="Acidic residues" evidence="2">
    <location>
        <begin position="1"/>
        <end position="18"/>
    </location>
</feature>
<protein>
    <recommendedName>
        <fullName evidence="3">EF-hand domain-containing protein</fullName>
    </recommendedName>
</protein>
<dbReference type="Pfam" id="PF13499">
    <property type="entry name" value="EF-hand_7"/>
    <property type="match status" value="1"/>
</dbReference>
<dbReference type="Gene3D" id="1.10.238.10">
    <property type="entry name" value="EF-hand"/>
    <property type="match status" value="1"/>
</dbReference>
<dbReference type="SUPFAM" id="SSF52540">
    <property type="entry name" value="P-loop containing nucleoside triphosphate hydrolases"/>
    <property type="match status" value="1"/>
</dbReference>
<dbReference type="PROSITE" id="PS00018">
    <property type="entry name" value="EF_HAND_1"/>
    <property type="match status" value="1"/>
</dbReference>
<proteinExistence type="predicted"/>
<dbReference type="AlphaFoldDB" id="A0A7S4NHP1"/>
<dbReference type="Gene3D" id="3.40.50.300">
    <property type="entry name" value="P-loop containing nucleotide triphosphate hydrolases"/>
    <property type="match status" value="1"/>
</dbReference>
<dbReference type="GO" id="GO:0005524">
    <property type="term" value="F:ATP binding"/>
    <property type="evidence" value="ECO:0007669"/>
    <property type="project" value="InterPro"/>
</dbReference>
<feature type="region of interest" description="Disordered" evidence="2">
    <location>
        <begin position="1"/>
        <end position="27"/>
    </location>
</feature>
<dbReference type="PROSITE" id="PS50222">
    <property type="entry name" value="EF_HAND_2"/>
    <property type="match status" value="2"/>
</dbReference>
<reference evidence="4" key="1">
    <citation type="submission" date="2021-01" db="EMBL/GenBank/DDBJ databases">
        <authorList>
            <person name="Corre E."/>
            <person name="Pelletier E."/>
            <person name="Niang G."/>
            <person name="Scheremetjew M."/>
            <person name="Finn R."/>
            <person name="Kale V."/>
            <person name="Holt S."/>
            <person name="Cochrane G."/>
            <person name="Meng A."/>
            <person name="Brown T."/>
            <person name="Cohen L."/>
        </authorList>
    </citation>
    <scope>NUCLEOTIDE SEQUENCE</scope>
    <source>
        <strain evidence="4">Isolate 1302-5</strain>
    </source>
</reference>
<gene>
    <name evidence="4" type="ORF">OAUR00152_LOCUS41863</name>
</gene>
<dbReference type="InterPro" id="IPR018247">
    <property type="entry name" value="EF_Hand_1_Ca_BS"/>
</dbReference>
<evidence type="ECO:0000259" key="3">
    <source>
        <dbReference type="PROSITE" id="PS50222"/>
    </source>
</evidence>
<dbReference type="InterPro" id="IPR027417">
    <property type="entry name" value="P-loop_NTPase"/>
</dbReference>
<keyword evidence="1" id="KW-0106">Calcium</keyword>
<dbReference type="SMART" id="SM00054">
    <property type="entry name" value="EFh"/>
    <property type="match status" value="2"/>
</dbReference>
<evidence type="ECO:0000313" key="4">
    <source>
        <dbReference type="EMBL" id="CAE2288691.1"/>
    </source>
</evidence>
<dbReference type="SUPFAM" id="SSF47473">
    <property type="entry name" value="EF-hand"/>
    <property type="match status" value="1"/>
</dbReference>
<feature type="region of interest" description="Disordered" evidence="2">
    <location>
        <begin position="323"/>
        <end position="361"/>
    </location>
</feature>
<dbReference type="Pfam" id="PF01637">
    <property type="entry name" value="ATPase_2"/>
    <property type="match status" value="1"/>
</dbReference>
<feature type="compositionally biased region" description="Polar residues" evidence="2">
    <location>
        <begin position="342"/>
        <end position="355"/>
    </location>
</feature>
<organism evidence="4">
    <name type="scientific">Odontella aurita</name>
    <dbReference type="NCBI Taxonomy" id="265563"/>
    <lineage>
        <taxon>Eukaryota</taxon>
        <taxon>Sar</taxon>
        <taxon>Stramenopiles</taxon>
        <taxon>Ochrophyta</taxon>
        <taxon>Bacillariophyta</taxon>
        <taxon>Mediophyceae</taxon>
        <taxon>Biddulphiophycidae</taxon>
        <taxon>Eupodiscales</taxon>
        <taxon>Odontellaceae</taxon>
        <taxon>Odontella</taxon>
    </lineage>
</organism>